<name>A0ABV6Z3H8_UNCC1</name>
<proteinExistence type="predicted"/>
<gene>
    <name evidence="1" type="ORF">ACFL27_22600</name>
</gene>
<comment type="caution">
    <text evidence="1">The sequence shown here is derived from an EMBL/GenBank/DDBJ whole genome shotgun (WGS) entry which is preliminary data.</text>
</comment>
<evidence type="ECO:0000313" key="1">
    <source>
        <dbReference type="EMBL" id="MFC1852997.1"/>
    </source>
</evidence>
<sequence length="43" mass="4912">MVTDILNESQLAHLTVHDEGSFSDWEPLESLAGREIFLLKLQK</sequence>
<dbReference type="Proteomes" id="UP001594351">
    <property type="component" value="Unassembled WGS sequence"/>
</dbReference>
<organism evidence="1 2">
    <name type="scientific">candidate division CSSED10-310 bacterium</name>
    <dbReference type="NCBI Taxonomy" id="2855610"/>
    <lineage>
        <taxon>Bacteria</taxon>
        <taxon>Bacteria division CSSED10-310</taxon>
    </lineage>
</organism>
<dbReference type="EMBL" id="JBHPBY010000402">
    <property type="protein sequence ID" value="MFC1852997.1"/>
    <property type="molecule type" value="Genomic_DNA"/>
</dbReference>
<reference evidence="1 2" key="1">
    <citation type="submission" date="2024-09" db="EMBL/GenBank/DDBJ databases">
        <title>Laminarin stimulates single cell rates of sulfate reduction while oxygen inhibits transcriptomic activity in coastal marine sediment.</title>
        <authorList>
            <person name="Lindsay M."/>
            <person name="Orcutt B."/>
            <person name="Emerson D."/>
            <person name="Stepanauskas R."/>
            <person name="D'Angelo T."/>
        </authorList>
    </citation>
    <scope>NUCLEOTIDE SEQUENCE [LARGE SCALE GENOMIC DNA]</scope>
    <source>
        <strain evidence="1">SAG AM-311-K15</strain>
    </source>
</reference>
<keyword evidence="2" id="KW-1185">Reference proteome</keyword>
<accession>A0ABV6Z3H8</accession>
<protein>
    <submittedName>
        <fullName evidence="1">Uncharacterized protein</fullName>
    </submittedName>
</protein>
<evidence type="ECO:0000313" key="2">
    <source>
        <dbReference type="Proteomes" id="UP001594351"/>
    </source>
</evidence>